<dbReference type="PANTHER" id="PTHR10196">
    <property type="entry name" value="SUGAR KINASE"/>
    <property type="match status" value="1"/>
</dbReference>
<dbReference type="GO" id="GO:0003677">
    <property type="term" value="F:DNA binding"/>
    <property type="evidence" value="ECO:0007669"/>
    <property type="project" value="InterPro"/>
</dbReference>
<evidence type="ECO:0000256" key="1">
    <source>
        <dbReference type="ARBA" id="ARBA00009156"/>
    </source>
</evidence>
<name>A0A0W8CB43_PHYNI</name>
<protein>
    <submittedName>
        <fullName evidence="5">Sedoheptulokinase</fullName>
    </submittedName>
</protein>
<comment type="caution">
    <text evidence="5">The sequence shown here is derived from an EMBL/GenBank/DDBJ whole genome shotgun (WGS) entry which is preliminary data.</text>
</comment>
<dbReference type="SUPFAM" id="SSF46689">
    <property type="entry name" value="Homeodomain-like"/>
    <property type="match status" value="1"/>
</dbReference>
<keyword evidence="2" id="KW-0808">Transferase</keyword>
<dbReference type="EMBL" id="LNFO01004236">
    <property type="protein sequence ID" value="KUF81271.1"/>
    <property type="molecule type" value="Genomic_DNA"/>
</dbReference>
<feature type="domain" description="Carbohydrate kinase FGGY N-terminal" evidence="4">
    <location>
        <begin position="272"/>
        <end position="393"/>
    </location>
</feature>
<dbReference type="GO" id="GO:0006071">
    <property type="term" value="P:glycerol metabolic process"/>
    <property type="evidence" value="ECO:0007669"/>
    <property type="project" value="TreeGrafter"/>
</dbReference>
<organism evidence="5 6">
    <name type="scientific">Phytophthora nicotianae</name>
    <name type="common">Potato buckeye rot agent</name>
    <name type="synonym">Phytophthora parasitica</name>
    <dbReference type="NCBI Taxonomy" id="4792"/>
    <lineage>
        <taxon>Eukaryota</taxon>
        <taxon>Sar</taxon>
        <taxon>Stramenopiles</taxon>
        <taxon>Oomycota</taxon>
        <taxon>Peronosporomycetes</taxon>
        <taxon>Peronosporales</taxon>
        <taxon>Peronosporaceae</taxon>
        <taxon>Phytophthora</taxon>
    </lineage>
</organism>
<dbReference type="OrthoDB" id="10264182at2759"/>
<dbReference type="Gene3D" id="3.30.420.40">
    <property type="match status" value="1"/>
</dbReference>
<proteinExistence type="inferred from homology"/>
<keyword evidence="3" id="KW-0418">Kinase</keyword>
<dbReference type="PANTHER" id="PTHR10196:SF67">
    <property type="entry name" value="SEDOHEPTULOKINASE"/>
    <property type="match status" value="1"/>
</dbReference>
<evidence type="ECO:0000313" key="5">
    <source>
        <dbReference type="EMBL" id="KUF81271.1"/>
    </source>
</evidence>
<dbReference type="InterPro" id="IPR002514">
    <property type="entry name" value="Transposase_8"/>
</dbReference>
<dbReference type="GO" id="GO:0004803">
    <property type="term" value="F:transposase activity"/>
    <property type="evidence" value="ECO:0007669"/>
    <property type="project" value="InterPro"/>
</dbReference>
<evidence type="ECO:0000259" key="4">
    <source>
        <dbReference type="Pfam" id="PF00370"/>
    </source>
</evidence>
<dbReference type="STRING" id="4790.A0A0W8CB43"/>
<dbReference type="Proteomes" id="UP000052943">
    <property type="component" value="Unassembled WGS sequence"/>
</dbReference>
<dbReference type="GO" id="GO:0006313">
    <property type="term" value="P:DNA transposition"/>
    <property type="evidence" value="ECO:0007669"/>
    <property type="project" value="InterPro"/>
</dbReference>
<evidence type="ECO:0000256" key="3">
    <source>
        <dbReference type="ARBA" id="ARBA00022777"/>
    </source>
</evidence>
<evidence type="ECO:0000313" key="6">
    <source>
        <dbReference type="Proteomes" id="UP000052943"/>
    </source>
</evidence>
<gene>
    <name evidence="5" type="ORF">AM587_10014619</name>
</gene>
<dbReference type="GO" id="GO:0050277">
    <property type="term" value="F:sedoheptulokinase activity"/>
    <property type="evidence" value="ECO:0007669"/>
    <property type="project" value="TreeGrafter"/>
</dbReference>
<reference evidence="5 6" key="1">
    <citation type="submission" date="2015-11" db="EMBL/GenBank/DDBJ databases">
        <title>Genomes and virulence difference between two physiological races of Phytophthora nicotianae.</title>
        <authorList>
            <person name="Liu H."/>
            <person name="Ma X."/>
            <person name="Yu H."/>
            <person name="Fang D."/>
            <person name="Li Y."/>
            <person name="Wang X."/>
            <person name="Wang W."/>
            <person name="Dong Y."/>
            <person name="Xiao B."/>
        </authorList>
    </citation>
    <scope>NUCLEOTIDE SEQUENCE [LARGE SCALE GENOMIC DNA]</scope>
    <source>
        <strain evidence="6">race 0</strain>
    </source>
</reference>
<sequence length="564" mass="60913">MATRRSYTAAFKLSVVRELTENSPSPSVRSLAQRHGVTPSMIRKWLSNQSELEAAVALETSGRKLGSGRRPNTAIDSALLHFKKRNKLSIGTGNKKQKTKPTGVTVQVSQEAETIERDCMFGMDIGLKNIKCALVCATSGNILATSSAPIQHDTKSLESEQNVTNILFAVLSAVQALPPSLRGNIRSIGICGVMHGIVWWHCDAVRQAVSEIQAGNGTTRSWPWSTYITFLDQRCTPAMLTEWRAKIQLANAAATATPFGIEPFDVCVSTSPIASGYGLATFAYMMERQPSDIAGYDACGTIQDFIAFALCGHSFPAQNCMDVTDAFSWGGFDINTRTWNPHAVQALNLPAHMLPTVKAPGAIIGQSSEVAAVLCLPIGKPVYLAMGDHPCAVMTAMAQTRGPADLNLSRTSGTYSECQAWSRQLAVNPTVEYLSDDAMYARLISLGGTKLDTDLKFSPTLYGEWASPDVRGSIEQLRISNWSLGDISASICRGLVDNIFSMVPDDLRTDLLQQPMIGTGNALVRNSLLRHFLGQKLAHPSQLSIQSTADAAVGVAYIPSLLQK</sequence>
<dbReference type="InterPro" id="IPR043129">
    <property type="entry name" value="ATPase_NBD"/>
</dbReference>
<dbReference type="Pfam" id="PF01527">
    <property type="entry name" value="HTH_Tnp_1"/>
    <property type="match status" value="1"/>
</dbReference>
<evidence type="ECO:0000256" key="2">
    <source>
        <dbReference type="ARBA" id="ARBA00022679"/>
    </source>
</evidence>
<dbReference type="InterPro" id="IPR018484">
    <property type="entry name" value="FGGY_N"/>
</dbReference>
<dbReference type="GO" id="GO:0005829">
    <property type="term" value="C:cytosol"/>
    <property type="evidence" value="ECO:0007669"/>
    <property type="project" value="TreeGrafter"/>
</dbReference>
<dbReference type="CDD" id="cd07777">
    <property type="entry name" value="ASKHA_NBD_FGGY_SHK"/>
    <property type="match status" value="1"/>
</dbReference>
<dbReference type="AlphaFoldDB" id="A0A0W8CB43"/>
<dbReference type="InterPro" id="IPR009057">
    <property type="entry name" value="Homeodomain-like_sf"/>
</dbReference>
<dbReference type="SUPFAM" id="SSF53067">
    <property type="entry name" value="Actin-like ATPase domain"/>
    <property type="match status" value="1"/>
</dbReference>
<dbReference type="Gene3D" id="1.10.10.60">
    <property type="entry name" value="Homeodomain-like"/>
    <property type="match status" value="1"/>
</dbReference>
<comment type="similarity">
    <text evidence="1">Belongs to the FGGY kinase family.</text>
</comment>
<accession>A0A0W8CB43</accession>
<dbReference type="Pfam" id="PF00370">
    <property type="entry name" value="FGGY_N"/>
    <property type="match status" value="1"/>
</dbReference>